<feature type="disulfide bond" evidence="6">
    <location>
        <begin position="170"/>
        <end position="195"/>
    </location>
</feature>
<name>A0A1X7UBV5_AMPQE</name>
<keyword evidence="9" id="KW-1185">Reference proteome</keyword>
<dbReference type="KEGG" id="aqu:105313671"/>
<dbReference type="InterPro" id="IPR000301">
    <property type="entry name" value="Tetraspanin_animals"/>
</dbReference>
<sequence length="294" mass="32439">MLKHLPLRVYCLNKKKDMADNVLGVCGRTLLVFINLLYLVVSIVPIGVGIFLLVEEQTVNNIAGKNLVAISVIILIIGVILFITAVIAILGSVANSACLLSLYCFLVFLLIGAEIVTAIMSFVFLGKIQDQVDTQILVYIQNYTTTTTSDHYNKGANKVIDFIQKSFKCCGLTGPTDWLVFNPLYVAAHGVPKSCQCDEDSDKCISVPLIDFSVWKQGCNETFYDFVHNNVLALGGSALCFSALQFFVLLLSCATCCCALSDGRRREYRYTRLETTPTGPVLREYVEEKESVVV</sequence>
<feature type="transmembrane region" description="Helical" evidence="7">
    <location>
        <begin position="30"/>
        <end position="54"/>
    </location>
</feature>
<dbReference type="PRINTS" id="PR00259">
    <property type="entry name" value="TMFOUR"/>
</dbReference>
<dbReference type="InParanoid" id="A0A1X7UBV5"/>
<accession>A0A1X7UBV5</accession>
<evidence type="ECO:0000256" key="5">
    <source>
        <dbReference type="ARBA" id="ARBA00023136"/>
    </source>
</evidence>
<evidence type="ECO:0000313" key="9">
    <source>
        <dbReference type="Proteomes" id="UP000007879"/>
    </source>
</evidence>
<dbReference type="EnsemblMetazoa" id="Aqu2.1.24975_001">
    <property type="protein sequence ID" value="Aqu2.1.24975_001"/>
    <property type="gene ID" value="Aqu2.1.24975"/>
</dbReference>
<proteinExistence type="inferred from homology"/>
<dbReference type="InterPro" id="IPR008952">
    <property type="entry name" value="Tetraspanin_EC2_sf"/>
</dbReference>
<dbReference type="OrthoDB" id="432835at2759"/>
<dbReference type="PANTHER" id="PTHR19282:SF544">
    <property type="entry name" value="TETRASPANIN"/>
    <property type="match status" value="1"/>
</dbReference>
<dbReference type="InterPro" id="IPR018499">
    <property type="entry name" value="Tetraspanin/Peripherin"/>
</dbReference>
<dbReference type="Proteomes" id="UP000007879">
    <property type="component" value="Unassembled WGS sequence"/>
</dbReference>
<keyword evidence="3 7" id="KW-0812">Transmembrane</keyword>
<comment type="subcellular location">
    <subcellularLocation>
        <location evidence="1 7">Membrane</location>
        <topology evidence="1 7">Multi-pass membrane protein</topology>
    </subcellularLocation>
</comment>
<dbReference type="EnsemblMetazoa" id="XM_011407277.2">
    <property type="protein sequence ID" value="XP_011405579.2"/>
    <property type="gene ID" value="LOC105313671"/>
</dbReference>
<dbReference type="PIRSF" id="PIRSF002419">
    <property type="entry name" value="Tetraspanin"/>
    <property type="match status" value="1"/>
</dbReference>
<dbReference type="SUPFAM" id="SSF48652">
    <property type="entry name" value="Tetraspanin"/>
    <property type="match status" value="1"/>
</dbReference>
<evidence type="ECO:0000256" key="7">
    <source>
        <dbReference type="RuleBase" id="RU361218"/>
    </source>
</evidence>
<evidence type="ECO:0000256" key="2">
    <source>
        <dbReference type="ARBA" id="ARBA00006840"/>
    </source>
</evidence>
<dbReference type="Gene3D" id="1.10.1450.10">
    <property type="entry name" value="Tetraspanin"/>
    <property type="match status" value="1"/>
</dbReference>
<gene>
    <name evidence="8" type="primary">105313671</name>
</gene>
<evidence type="ECO:0000313" key="8">
    <source>
        <dbReference type="EnsemblMetazoa" id="Aqu2.1.24975_001"/>
    </source>
</evidence>
<comment type="similarity">
    <text evidence="2 7">Belongs to the tetraspanin (TM4SF) family.</text>
</comment>
<keyword evidence="6" id="KW-1015">Disulfide bond</keyword>
<dbReference type="PANTHER" id="PTHR19282">
    <property type="entry name" value="TETRASPANIN"/>
    <property type="match status" value="1"/>
</dbReference>
<dbReference type="GO" id="GO:0005886">
    <property type="term" value="C:plasma membrane"/>
    <property type="evidence" value="ECO:0007669"/>
    <property type="project" value="TreeGrafter"/>
</dbReference>
<dbReference type="CDD" id="cd03127">
    <property type="entry name" value="tetraspanin_LEL"/>
    <property type="match status" value="1"/>
</dbReference>
<dbReference type="Pfam" id="PF00335">
    <property type="entry name" value="Tetraspanin"/>
    <property type="match status" value="1"/>
</dbReference>
<evidence type="ECO:0000256" key="3">
    <source>
        <dbReference type="ARBA" id="ARBA00022692"/>
    </source>
</evidence>
<keyword evidence="5 7" id="KW-0472">Membrane</keyword>
<dbReference type="AlphaFoldDB" id="A0A1X7UBV5"/>
<evidence type="ECO:0000256" key="1">
    <source>
        <dbReference type="ARBA" id="ARBA00004141"/>
    </source>
</evidence>
<reference evidence="9" key="1">
    <citation type="journal article" date="2010" name="Nature">
        <title>The Amphimedon queenslandica genome and the evolution of animal complexity.</title>
        <authorList>
            <person name="Srivastava M."/>
            <person name="Simakov O."/>
            <person name="Chapman J."/>
            <person name="Fahey B."/>
            <person name="Gauthier M.E."/>
            <person name="Mitros T."/>
            <person name="Richards G.S."/>
            <person name="Conaco C."/>
            <person name="Dacre M."/>
            <person name="Hellsten U."/>
            <person name="Larroux C."/>
            <person name="Putnam N.H."/>
            <person name="Stanke M."/>
            <person name="Adamska M."/>
            <person name="Darling A."/>
            <person name="Degnan S.M."/>
            <person name="Oakley T.H."/>
            <person name="Plachetzki D.C."/>
            <person name="Zhai Y."/>
            <person name="Adamski M."/>
            <person name="Calcino A."/>
            <person name="Cummins S.F."/>
            <person name="Goodstein D.M."/>
            <person name="Harris C."/>
            <person name="Jackson D.J."/>
            <person name="Leys S.P."/>
            <person name="Shu S."/>
            <person name="Woodcroft B.J."/>
            <person name="Vervoort M."/>
            <person name="Kosik K.S."/>
            <person name="Manning G."/>
            <person name="Degnan B.M."/>
            <person name="Rokhsar D.S."/>
        </authorList>
    </citation>
    <scope>NUCLEOTIDE SEQUENCE [LARGE SCALE GENOMIC DNA]</scope>
</reference>
<feature type="transmembrane region" description="Helical" evidence="7">
    <location>
        <begin position="100"/>
        <end position="125"/>
    </location>
</feature>
<organism evidence="8">
    <name type="scientific">Amphimedon queenslandica</name>
    <name type="common">Sponge</name>
    <dbReference type="NCBI Taxonomy" id="400682"/>
    <lineage>
        <taxon>Eukaryota</taxon>
        <taxon>Metazoa</taxon>
        <taxon>Porifera</taxon>
        <taxon>Demospongiae</taxon>
        <taxon>Heteroscleromorpha</taxon>
        <taxon>Haplosclerida</taxon>
        <taxon>Niphatidae</taxon>
        <taxon>Amphimedon</taxon>
    </lineage>
</organism>
<feature type="transmembrane region" description="Helical" evidence="7">
    <location>
        <begin position="66"/>
        <end position="94"/>
    </location>
</feature>
<feature type="transmembrane region" description="Helical" evidence="7">
    <location>
        <begin position="231"/>
        <end position="251"/>
    </location>
</feature>
<protein>
    <recommendedName>
        <fullName evidence="7">Tetraspanin</fullName>
    </recommendedName>
</protein>
<evidence type="ECO:0000256" key="4">
    <source>
        <dbReference type="ARBA" id="ARBA00022989"/>
    </source>
</evidence>
<evidence type="ECO:0000256" key="6">
    <source>
        <dbReference type="PIRSR" id="PIRSR002419-1"/>
    </source>
</evidence>
<keyword evidence="4 7" id="KW-1133">Transmembrane helix</keyword>
<reference evidence="8" key="2">
    <citation type="submission" date="2017-05" db="UniProtKB">
        <authorList>
            <consortium name="EnsemblMetazoa"/>
        </authorList>
    </citation>
    <scope>IDENTIFICATION</scope>
</reference>